<reference evidence="1 4" key="2">
    <citation type="submission" date="2020-08" db="EMBL/GenBank/DDBJ databases">
        <title>Genomic Encyclopedia of Type Strains, Phase IV (KMG-V): Genome sequencing to study the core and pangenomes of soil and plant-associated prokaryotes.</title>
        <authorList>
            <person name="Whitman W."/>
        </authorList>
    </citation>
    <scope>NUCLEOTIDE SEQUENCE [LARGE SCALE GENOMIC DNA]</scope>
    <source>
        <strain evidence="1 4">SEMIA 4060</strain>
    </source>
</reference>
<dbReference type="EMBL" id="FMAF01000028">
    <property type="protein sequence ID" value="SCB48756.1"/>
    <property type="molecule type" value="Genomic_DNA"/>
</dbReference>
<evidence type="ECO:0000313" key="4">
    <source>
        <dbReference type="Proteomes" id="UP000565576"/>
    </source>
</evidence>
<protein>
    <submittedName>
        <fullName evidence="2">Uncharacterized protein</fullName>
    </submittedName>
</protein>
<evidence type="ECO:0000313" key="2">
    <source>
        <dbReference type="EMBL" id="SCB48756.1"/>
    </source>
</evidence>
<accession>A0A1C3X9F7</accession>
<dbReference type="EMBL" id="JACHBG010000031">
    <property type="protein sequence ID" value="MBB6489066.1"/>
    <property type="molecule type" value="Genomic_DNA"/>
</dbReference>
<evidence type="ECO:0000313" key="3">
    <source>
        <dbReference type="Proteomes" id="UP000199205"/>
    </source>
</evidence>
<dbReference type="Proteomes" id="UP000199205">
    <property type="component" value="Unassembled WGS sequence"/>
</dbReference>
<dbReference type="GeneID" id="32525168"/>
<dbReference type="RefSeq" id="WP_004125998.1">
    <property type="nucleotide sequence ID" value="NZ_FMAF01000028.1"/>
</dbReference>
<dbReference type="OrthoDB" id="8379099at2"/>
<sequence>MTAAYREYTFKYWMDTHRSEEIFFVLQVQKVMPKTFVAFGSCRYVEEGERLPRSHIIADCKSEADALALRDRFFAIRVDTGKTIEKEMYRRVDKFAARAEGKTRRR</sequence>
<gene>
    <name evidence="2" type="ORF">GA0061101_12875</name>
    <name evidence="1" type="ORF">GGD46_006392</name>
</gene>
<name>A0A1C3X9F7_9HYPH</name>
<dbReference type="Proteomes" id="UP000565576">
    <property type="component" value="Unassembled WGS sequence"/>
</dbReference>
<evidence type="ECO:0000313" key="1">
    <source>
        <dbReference type="EMBL" id="MBB6489066.1"/>
    </source>
</evidence>
<organism evidence="2 3">
    <name type="scientific">Rhizobium lusitanum</name>
    <dbReference type="NCBI Taxonomy" id="293958"/>
    <lineage>
        <taxon>Bacteria</taxon>
        <taxon>Pseudomonadati</taxon>
        <taxon>Pseudomonadota</taxon>
        <taxon>Alphaproteobacteria</taxon>
        <taxon>Hyphomicrobiales</taxon>
        <taxon>Rhizobiaceae</taxon>
        <taxon>Rhizobium/Agrobacterium group</taxon>
        <taxon>Rhizobium</taxon>
    </lineage>
</organism>
<reference evidence="2 3" key="1">
    <citation type="submission" date="2016-08" db="EMBL/GenBank/DDBJ databases">
        <authorList>
            <person name="Seilhamer J.J."/>
        </authorList>
    </citation>
    <scope>NUCLEOTIDE SEQUENCE [LARGE SCALE GENOMIC DNA]</scope>
    <source>
        <strain evidence="2 3">P1-7</strain>
    </source>
</reference>
<dbReference type="AlphaFoldDB" id="A0A1C3X9F7"/>
<proteinExistence type="predicted"/>